<dbReference type="AlphaFoldDB" id="A0A8S1TMF6"/>
<dbReference type="SMART" id="SM00320">
    <property type="entry name" value="WD40"/>
    <property type="match status" value="3"/>
</dbReference>
<dbReference type="Pfam" id="PF00400">
    <property type="entry name" value="WD40"/>
    <property type="match status" value="3"/>
</dbReference>
<sequence length="612" mass="72117">MSRIQTKMLEKQEEFVCAYNHNEPIIIVALDLSLPKNKKFYCSKCLQFMQQNHQQKIQVFSIIASLIEETQKNKAKSIEESLEFNRKKVEQLQFWISDLKSCVIKSLNQIDNFVNKWIQDLNQKEPQYIEYSFHAELDEYIKNDSKLDFNQNTYTSQISKIHYNWYSKTQPLMVKFKEFKEFDRCQQILFDLIQNNNESEDIKIIEQPYKSQDLQSCTQSSTLAQSQSQEQSQEQSQSQVQSQSQEQSCAQTSTQAQSQQQQQQQQQTQQQQQSQIQNTVEQTKQIREVQLTLIDQSTTQLKPSQTMAFNNSGSIMISTEYSLIKVWAFNKGKIQLLTCLQGHTNYINCLIYSKRQNSFISSSDDKTIRCWQSFTQQHWSSSQPYNQHTNYVQCLILNENEDLLFSGSFDNSIKVWNVDFNNNCLIYQYSLNKHTHSVNGLSLSPSEQVLVSCANESNSIIIWEKNVNNIFEFKYIVKQSIYEKGNKIMFISNEEFIWATASKTSDYLYAFQLKEGVFEENLENTVELTPNNKVADEFRFPILYNKEKNLIILRVKSIVYILEYLNNGKYRIATQLDFHTFDIYGQVTNNWQYLVCWDQNTKRYSTYELQIK</sequence>
<dbReference type="GO" id="GO:0016226">
    <property type="term" value="P:iron-sulfur cluster assembly"/>
    <property type="evidence" value="ECO:0007669"/>
    <property type="project" value="TreeGrafter"/>
</dbReference>
<proteinExistence type="predicted"/>
<dbReference type="PROSITE" id="PS00678">
    <property type="entry name" value="WD_REPEATS_1"/>
    <property type="match status" value="1"/>
</dbReference>
<dbReference type="PROSITE" id="PS50082">
    <property type="entry name" value="WD_REPEATS_2"/>
    <property type="match status" value="2"/>
</dbReference>
<comment type="caution">
    <text evidence="3">The sequence shown here is derived from an EMBL/GenBank/DDBJ whole genome shotgun (WGS) entry which is preliminary data.</text>
</comment>
<dbReference type="EMBL" id="CAJJDP010000028">
    <property type="protein sequence ID" value="CAD8154065.1"/>
    <property type="molecule type" value="Genomic_DNA"/>
</dbReference>
<dbReference type="Proteomes" id="UP000683925">
    <property type="component" value="Unassembled WGS sequence"/>
</dbReference>
<dbReference type="GO" id="GO:0097361">
    <property type="term" value="C:cytosolic [4Fe-4S] assembly targeting complex"/>
    <property type="evidence" value="ECO:0007669"/>
    <property type="project" value="TreeGrafter"/>
</dbReference>
<keyword evidence="4" id="KW-1185">Reference proteome</keyword>
<name>A0A8S1TMF6_PAROT</name>
<organism evidence="3 4">
    <name type="scientific">Paramecium octaurelia</name>
    <dbReference type="NCBI Taxonomy" id="43137"/>
    <lineage>
        <taxon>Eukaryota</taxon>
        <taxon>Sar</taxon>
        <taxon>Alveolata</taxon>
        <taxon>Ciliophora</taxon>
        <taxon>Intramacronucleata</taxon>
        <taxon>Oligohymenophorea</taxon>
        <taxon>Peniculida</taxon>
        <taxon>Parameciidae</taxon>
        <taxon>Paramecium</taxon>
    </lineage>
</organism>
<feature type="repeat" description="WD" evidence="1">
    <location>
        <begin position="340"/>
        <end position="372"/>
    </location>
</feature>
<evidence type="ECO:0000313" key="4">
    <source>
        <dbReference type="Proteomes" id="UP000683925"/>
    </source>
</evidence>
<protein>
    <recommendedName>
        <fullName evidence="5">WD40-repeat-containing domain</fullName>
    </recommendedName>
</protein>
<feature type="region of interest" description="Disordered" evidence="2">
    <location>
        <begin position="220"/>
        <end position="240"/>
    </location>
</feature>
<dbReference type="InterPro" id="IPR001680">
    <property type="entry name" value="WD40_rpt"/>
</dbReference>
<gene>
    <name evidence="3" type="ORF">POCTA_138.1.T0280342</name>
</gene>
<dbReference type="OrthoDB" id="290798at2759"/>
<dbReference type="PANTHER" id="PTHR19920">
    <property type="entry name" value="WD40 PROTEIN CIAO1"/>
    <property type="match status" value="1"/>
</dbReference>
<evidence type="ECO:0000256" key="1">
    <source>
        <dbReference type="PROSITE-ProRule" id="PRU00221"/>
    </source>
</evidence>
<dbReference type="OMA" id="EYSFHAE"/>
<dbReference type="PANTHER" id="PTHR19920:SF0">
    <property type="entry name" value="CYTOSOLIC IRON-SULFUR PROTEIN ASSEMBLY PROTEIN CIAO1-RELATED"/>
    <property type="match status" value="1"/>
</dbReference>
<dbReference type="InterPro" id="IPR019775">
    <property type="entry name" value="WD40_repeat_CS"/>
</dbReference>
<evidence type="ECO:0008006" key="5">
    <source>
        <dbReference type="Google" id="ProtNLM"/>
    </source>
</evidence>
<feature type="repeat" description="WD" evidence="1">
    <location>
        <begin position="385"/>
        <end position="419"/>
    </location>
</feature>
<dbReference type="PROSITE" id="PS50294">
    <property type="entry name" value="WD_REPEATS_REGION"/>
    <property type="match status" value="2"/>
</dbReference>
<evidence type="ECO:0000256" key="2">
    <source>
        <dbReference type="SAM" id="MobiDB-lite"/>
    </source>
</evidence>
<accession>A0A8S1TMF6</accession>
<evidence type="ECO:0000313" key="3">
    <source>
        <dbReference type="EMBL" id="CAD8154065.1"/>
    </source>
</evidence>
<reference evidence="3" key="1">
    <citation type="submission" date="2021-01" db="EMBL/GenBank/DDBJ databases">
        <authorList>
            <consortium name="Genoscope - CEA"/>
            <person name="William W."/>
        </authorList>
    </citation>
    <scope>NUCLEOTIDE SEQUENCE</scope>
</reference>
<keyword evidence="1" id="KW-0853">WD repeat</keyword>